<evidence type="ECO:0000313" key="2">
    <source>
        <dbReference type="Proteomes" id="UP001138802"/>
    </source>
</evidence>
<proteinExistence type="predicted"/>
<dbReference type="EMBL" id="NRSD01000009">
    <property type="protein sequence ID" value="MBK1645097.1"/>
    <property type="molecule type" value="Genomic_DNA"/>
</dbReference>
<accession>A0A9X0WJ50</accession>
<keyword evidence="2" id="KW-1185">Reference proteome</keyword>
<dbReference type="AlphaFoldDB" id="A0A9X0WJ50"/>
<comment type="caution">
    <text evidence="1">The sequence shown here is derived from an EMBL/GenBank/DDBJ whole genome shotgun (WGS) entry which is preliminary data.</text>
</comment>
<name>A0A9X0WJ50_9GAMM</name>
<gene>
    <name evidence="1" type="ORF">CKO25_10625</name>
</gene>
<protein>
    <submittedName>
        <fullName evidence="1">Uncharacterized protein</fullName>
    </submittedName>
</protein>
<sequence length="119" mass="12944">MHPGRQGVGVETLPVLEECITEVLEECITEIKRRPSLFTLAAVLLWLFGTAAERAGTHRRLHPGNGKRRVDSRIFLARLLLVLDSTRDVLDELLTAIAPPDQRVASDHDGLLADGAAGG</sequence>
<organism evidence="1 2">
    <name type="scientific">Thiocapsa imhoffii</name>
    <dbReference type="NCBI Taxonomy" id="382777"/>
    <lineage>
        <taxon>Bacteria</taxon>
        <taxon>Pseudomonadati</taxon>
        <taxon>Pseudomonadota</taxon>
        <taxon>Gammaproteobacteria</taxon>
        <taxon>Chromatiales</taxon>
        <taxon>Chromatiaceae</taxon>
        <taxon>Thiocapsa</taxon>
    </lineage>
</organism>
<evidence type="ECO:0000313" key="1">
    <source>
        <dbReference type="EMBL" id="MBK1645097.1"/>
    </source>
</evidence>
<dbReference type="Proteomes" id="UP001138802">
    <property type="component" value="Unassembled WGS sequence"/>
</dbReference>
<reference evidence="1 2" key="1">
    <citation type="journal article" date="2020" name="Microorganisms">
        <title>Osmotic Adaptation and Compatible Solute Biosynthesis of Phototrophic Bacteria as Revealed from Genome Analyses.</title>
        <authorList>
            <person name="Imhoff J.F."/>
            <person name="Rahn T."/>
            <person name="Kunzel S."/>
            <person name="Keller A."/>
            <person name="Neulinger S.C."/>
        </authorList>
    </citation>
    <scope>NUCLEOTIDE SEQUENCE [LARGE SCALE GENOMIC DNA]</scope>
    <source>
        <strain evidence="1 2">DSM 21303</strain>
    </source>
</reference>